<proteinExistence type="predicted"/>
<dbReference type="Pfam" id="PF03193">
    <property type="entry name" value="RsgA_GTPase"/>
    <property type="match status" value="1"/>
</dbReference>
<dbReference type="InterPro" id="IPR004881">
    <property type="entry name" value="Ribosome_biogen_GTPase_RsgA"/>
</dbReference>
<dbReference type="EMBL" id="UOGK01000051">
    <property type="protein sequence ID" value="VAX36303.1"/>
    <property type="molecule type" value="Genomic_DNA"/>
</dbReference>
<dbReference type="GO" id="GO:0003924">
    <property type="term" value="F:GTPase activity"/>
    <property type="evidence" value="ECO:0007669"/>
    <property type="project" value="InterPro"/>
</dbReference>
<gene>
    <name evidence="3" type="ORF">MNBD_PLANCTO03-2200</name>
</gene>
<evidence type="ECO:0000259" key="2">
    <source>
        <dbReference type="Pfam" id="PF03193"/>
    </source>
</evidence>
<protein>
    <submittedName>
        <fullName evidence="3">Probable GTPase related to EngC</fullName>
    </submittedName>
</protein>
<organism evidence="3">
    <name type="scientific">hydrothermal vent metagenome</name>
    <dbReference type="NCBI Taxonomy" id="652676"/>
    <lineage>
        <taxon>unclassified sequences</taxon>
        <taxon>metagenomes</taxon>
        <taxon>ecological metagenomes</taxon>
    </lineage>
</organism>
<dbReference type="AlphaFoldDB" id="A0A3B1DHP1"/>
<sequence>MKDEPERGDSGSSFILHPSSFRLHPFPFPRVPCFRASVSMREGPTSCGPGQSVALLGSSGVGKSTLANTLGAGDFATGGLATGGIREQDGKGRHTTTSRSLHLLPTGGVLVDNPGVREFHLRECDEGVADLFEDVVALIAGCRFSDCHHAGEPGC</sequence>
<reference evidence="3" key="1">
    <citation type="submission" date="2018-06" db="EMBL/GenBank/DDBJ databases">
        <authorList>
            <person name="Zhirakovskaya E."/>
        </authorList>
    </citation>
    <scope>NUCLEOTIDE SEQUENCE</scope>
</reference>
<dbReference type="Gene3D" id="1.10.40.50">
    <property type="entry name" value="Probable gtpase engc, domain 3"/>
    <property type="match status" value="1"/>
</dbReference>
<dbReference type="GO" id="GO:0042254">
    <property type="term" value="P:ribosome biogenesis"/>
    <property type="evidence" value="ECO:0007669"/>
    <property type="project" value="UniProtKB-KW"/>
</dbReference>
<evidence type="ECO:0000256" key="1">
    <source>
        <dbReference type="ARBA" id="ARBA00022517"/>
    </source>
</evidence>
<name>A0A3B1DHP1_9ZZZZ</name>
<feature type="domain" description="EngC GTPase" evidence="2">
    <location>
        <begin position="51"/>
        <end position="121"/>
    </location>
</feature>
<accession>A0A3B1DHP1</accession>
<keyword evidence="1" id="KW-0690">Ribosome biogenesis</keyword>
<dbReference type="InterPro" id="IPR010914">
    <property type="entry name" value="RsgA_GTPase_dom"/>
</dbReference>
<dbReference type="SUPFAM" id="SSF52540">
    <property type="entry name" value="P-loop containing nucleoside triphosphate hydrolases"/>
    <property type="match status" value="1"/>
</dbReference>
<dbReference type="Gene3D" id="3.40.50.300">
    <property type="entry name" value="P-loop containing nucleotide triphosphate hydrolases"/>
    <property type="match status" value="1"/>
</dbReference>
<dbReference type="PANTHER" id="PTHR32120">
    <property type="entry name" value="SMALL RIBOSOMAL SUBUNIT BIOGENESIS GTPASE RSGA"/>
    <property type="match status" value="1"/>
</dbReference>
<feature type="non-terminal residue" evidence="3">
    <location>
        <position position="155"/>
    </location>
</feature>
<evidence type="ECO:0000313" key="3">
    <source>
        <dbReference type="EMBL" id="VAX36303.1"/>
    </source>
</evidence>
<dbReference type="GO" id="GO:0005525">
    <property type="term" value="F:GTP binding"/>
    <property type="evidence" value="ECO:0007669"/>
    <property type="project" value="InterPro"/>
</dbReference>
<dbReference type="PANTHER" id="PTHR32120:SF10">
    <property type="entry name" value="SMALL RIBOSOMAL SUBUNIT BIOGENESIS GTPASE RSGA"/>
    <property type="match status" value="1"/>
</dbReference>
<dbReference type="InterPro" id="IPR027417">
    <property type="entry name" value="P-loop_NTPase"/>
</dbReference>